<proteinExistence type="predicted"/>
<keyword evidence="2" id="KW-0808">Transferase</keyword>
<dbReference type="EMBL" id="LR862141">
    <property type="protein sequence ID" value="CAD1820542.1"/>
    <property type="molecule type" value="Genomic_DNA"/>
</dbReference>
<comment type="subcellular location">
    <subcellularLocation>
        <location evidence="1">Membrane</location>
        <topology evidence="1">Single-pass type I membrane protein</topology>
    </subcellularLocation>
</comment>
<dbReference type="InterPro" id="IPR011009">
    <property type="entry name" value="Kinase-like_dom_sf"/>
</dbReference>
<dbReference type="PANTHER" id="PTHR27009">
    <property type="entry name" value="RUST RESISTANCE KINASE LR10-RELATED"/>
    <property type="match status" value="1"/>
</dbReference>
<evidence type="ECO:0000259" key="8">
    <source>
        <dbReference type="PROSITE" id="PS50011"/>
    </source>
</evidence>
<dbReference type="GO" id="GO:0016020">
    <property type="term" value="C:membrane"/>
    <property type="evidence" value="ECO:0007669"/>
    <property type="project" value="UniProtKB-SubCell"/>
</dbReference>
<dbReference type="SMART" id="SM00220">
    <property type="entry name" value="S_TKc"/>
    <property type="match status" value="1"/>
</dbReference>
<sequence>MSPKGKTFSEDPLFGLNPQGFKYVSNLRSSNQALYDLLLRRKLGEGGCGGVLEGRLDDGRPVAVKGLKRVRGSGKEFFNKVVGIGCTYHVNIVGLLDFCLEGSRRVLVNEFMPNGSLEKFIHNRNKNTSATTMMFDCAKLLDIVTGMLGGLEYLHHGCNIGILHFDIKPHNVLLDGDYSPKNSDFGLAKICRSAEGGVSMLGARGTAGYIAPEVFSRSYGAVSSPTSTATEWWCWRWSGVGGTSKRTSRTRASSTSRIGYTYKKSCDENIQKYAIERNQRILPTIPSREPWILKINL</sequence>
<dbReference type="Gene3D" id="1.10.510.10">
    <property type="entry name" value="Transferase(Phosphotransferase) domain 1"/>
    <property type="match status" value="1"/>
</dbReference>
<keyword evidence="3" id="KW-0812">Transmembrane</keyword>
<dbReference type="GO" id="GO:0005524">
    <property type="term" value="F:ATP binding"/>
    <property type="evidence" value="ECO:0007669"/>
    <property type="project" value="InterPro"/>
</dbReference>
<evidence type="ECO:0000256" key="6">
    <source>
        <dbReference type="ARBA" id="ARBA00023136"/>
    </source>
</evidence>
<keyword evidence="7" id="KW-0325">Glycoprotein</keyword>
<dbReference type="InterPro" id="IPR045874">
    <property type="entry name" value="LRK10/LRL21-25-like"/>
</dbReference>
<evidence type="ECO:0000256" key="2">
    <source>
        <dbReference type="ARBA" id="ARBA00022527"/>
    </source>
</evidence>
<dbReference type="SUPFAM" id="SSF56112">
    <property type="entry name" value="Protein kinase-like (PK-like)"/>
    <property type="match status" value="1"/>
</dbReference>
<dbReference type="PROSITE" id="PS00108">
    <property type="entry name" value="PROTEIN_KINASE_ST"/>
    <property type="match status" value="1"/>
</dbReference>
<evidence type="ECO:0000256" key="3">
    <source>
        <dbReference type="ARBA" id="ARBA00022692"/>
    </source>
</evidence>
<keyword evidence="6" id="KW-0472">Membrane</keyword>
<dbReference type="InterPro" id="IPR008271">
    <property type="entry name" value="Ser/Thr_kinase_AS"/>
</dbReference>
<dbReference type="GO" id="GO:0004674">
    <property type="term" value="F:protein serine/threonine kinase activity"/>
    <property type="evidence" value="ECO:0007669"/>
    <property type="project" value="UniProtKB-KW"/>
</dbReference>
<evidence type="ECO:0000256" key="7">
    <source>
        <dbReference type="ARBA" id="ARBA00023180"/>
    </source>
</evidence>
<evidence type="ECO:0000256" key="1">
    <source>
        <dbReference type="ARBA" id="ARBA00004479"/>
    </source>
</evidence>
<organism evidence="9">
    <name type="scientific">Ananas comosus var. bracteatus</name>
    <name type="common">red pineapple</name>
    <dbReference type="NCBI Taxonomy" id="296719"/>
    <lineage>
        <taxon>Eukaryota</taxon>
        <taxon>Viridiplantae</taxon>
        <taxon>Streptophyta</taxon>
        <taxon>Embryophyta</taxon>
        <taxon>Tracheophyta</taxon>
        <taxon>Spermatophyta</taxon>
        <taxon>Magnoliopsida</taxon>
        <taxon>Liliopsida</taxon>
        <taxon>Poales</taxon>
        <taxon>Bromeliaceae</taxon>
        <taxon>Bromelioideae</taxon>
        <taxon>Ananas</taxon>
    </lineage>
</organism>
<dbReference type="InterPro" id="IPR000719">
    <property type="entry name" value="Prot_kinase_dom"/>
</dbReference>
<keyword evidence="5" id="KW-1133">Transmembrane helix</keyword>
<protein>
    <recommendedName>
        <fullName evidence="8">Protein kinase domain-containing protein</fullName>
    </recommendedName>
</protein>
<gene>
    <name evidence="9" type="ORF">CB5_LOCUS3753</name>
</gene>
<keyword evidence="2" id="KW-0723">Serine/threonine-protein kinase</keyword>
<dbReference type="Gene3D" id="3.30.200.20">
    <property type="entry name" value="Phosphorylase Kinase, domain 1"/>
    <property type="match status" value="1"/>
</dbReference>
<evidence type="ECO:0000256" key="5">
    <source>
        <dbReference type="ARBA" id="ARBA00022989"/>
    </source>
</evidence>
<evidence type="ECO:0000256" key="4">
    <source>
        <dbReference type="ARBA" id="ARBA00022729"/>
    </source>
</evidence>
<keyword evidence="4" id="KW-0732">Signal</keyword>
<name>A0A6V7NPJ7_ANACO</name>
<keyword evidence="2" id="KW-0418">Kinase</keyword>
<evidence type="ECO:0000313" key="9">
    <source>
        <dbReference type="EMBL" id="CAD1820542.1"/>
    </source>
</evidence>
<dbReference type="PROSITE" id="PS50011">
    <property type="entry name" value="PROTEIN_KINASE_DOM"/>
    <property type="match status" value="1"/>
</dbReference>
<accession>A0A6V7NPJ7</accession>
<feature type="domain" description="Protein kinase" evidence="8">
    <location>
        <begin position="37"/>
        <end position="297"/>
    </location>
</feature>
<dbReference type="AlphaFoldDB" id="A0A6V7NPJ7"/>
<dbReference type="Pfam" id="PF00069">
    <property type="entry name" value="Pkinase"/>
    <property type="match status" value="1"/>
</dbReference>
<reference evidence="9" key="1">
    <citation type="submission" date="2020-07" db="EMBL/GenBank/DDBJ databases">
        <authorList>
            <person name="Lin J."/>
        </authorList>
    </citation>
    <scope>NUCLEOTIDE SEQUENCE</scope>
</reference>